<protein>
    <submittedName>
        <fullName evidence="1">Uncharacterized protein</fullName>
    </submittedName>
</protein>
<dbReference type="AlphaFoldDB" id="V6K7V1"/>
<gene>
    <name evidence="1" type="ORF">M878_29575</name>
</gene>
<dbReference type="STRING" id="1352936.M878_29575"/>
<proteinExistence type="predicted"/>
<accession>V6K7V1</accession>
<dbReference type="PATRIC" id="fig|1352936.5.peg.6169"/>
<organism evidence="1 2">
    <name type="scientific">Streptomyces roseochromogenus subsp. oscitans DS 12.976</name>
    <dbReference type="NCBI Taxonomy" id="1352936"/>
    <lineage>
        <taxon>Bacteria</taxon>
        <taxon>Bacillati</taxon>
        <taxon>Actinomycetota</taxon>
        <taxon>Actinomycetes</taxon>
        <taxon>Kitasatosporales</taxon>
        <taxon>Streptomycetaceae</taxon>
        <taxon>Streptomyces</taxon>
    </lineage>
</organism>
<dbReference type="Proteomes" id="UP000017984">
    <property type="component" value="Chromosome"/>
</dbReference>
<comment type="caution">
    <text evidence="1">The sequence shown here is derived from an EMBL/GenBank/DDBJ whole genome shotgun (WGS) entry which is preliminary data.</text>
</comment>
<reference evidence="1 2" key="1">
    <citation type="journal article" date="2014" name="Genome Announc.">
        <title>Draft Genome Sequence of Streptomyces roseochromogenes subsp. oscitans DS 12.976, Producer of the Aminocoumarin Antibiotic Clorobiocin.</title>
        <authorList>
            <person name="Ruckert C."/>
            <person name="Kalinowski J."/>
            <person name="Heide L."/>
            <person name="Apel A.K."/>
        </authorList>
    </citation>
    <scope>NUCLEOTIDE SEQUENCE [LARGE SCALE GENOMIC DNA]</scope>
    <source>
        <strain evidence="1 2">DS 12.976</strain>
    </source>
</reference>
<name>V6K7V1_STRRC</name>
<dbReference type="EMBL" id="AWQX01000254">
    <property type="protein sequence ID" value="EST25049.1"/>
    <property type="molecule type" value="Genomic_DNA"/>
</dbReference>
<evidence type="ECO:0000313" key="2">
    <source>
        <dbReference type="Proteomes" id="UP000017984"/>
    </source>
</evidence>
<keyword evidence="2" id="KW-1185">Reference proteome</keyword>
<sequence length="48" mass="5178">MTSAPWTATAVSHAESIRAFALVEGEFSEENRPLTSSLKVKRQAVTTA</sequence>
<dbReference type="HOGENOM" id="CLU_3158474_0_0_11"/>
<evidence type="ECO:0000313" key="1">
    <source>
        <dbReference type="EMBL" id="EST25049.1"/>
    </source>
</evidence>